<dbReference type="SUPFAM" id="SSF56574">
    <property type="entry name" value="Serpins"/>
    <property type="match status" value="1"/>
</dbReference>
<dbReference type="PANTHER" id="PTHR11461:SF211">
    <property type="entry name" value="GH10112P-RELATED"/>
    <property type="match status" value="1"/>
</dbReference>
<feature type="chain" id="PRO_5035169565" description="Serpin domain-containing protein" evidence="5">
    <location>
        <begin position="26"/>
        <end position="703"/>
    </location>
</feature>
<evidence type="ECO:0000256" key="4">
    <source>
        <dbReference type="RuleBase" id="RU000411"/>
    </source>
</evidence>
<evidence type="ECO:0000256" key="5">
    <source>
        <dbReference type="SAM" id="SignalP"/>
    </source>
</evidence>
<dbReference type="GO" id="GO:0004867">
    <property type="term" value="F:serine-type endopeptidase inhibitor activity"/>
    <property type="evidence" value="ECO:0007669"/>
    <property type="project" value="UniProtKB-KW"/>
</dbReference>
<keyword evidence="8" id="KW-1185">Reference proteome</keyword>
<dbReference type="GO" id="GO:0005615">
    <property type="term" value="C:extracellular space"/>
    <property type="evidence" value="ECO:0007669"/>
    <property type="project" value="InterPro"/>
</dbReference>
<keyword evidence="3" id="KW-0722">Serine protease inhibitor</keyword>
<dbReference type="InterPro" id="IPR042178">
    <property type="entry name" value="Serpin_sf_1"/>
</dbReference>
<evidence type="ECO:0000313" key="8">
    <source>
        <dbReference type="Proteomes" id="UP000789390"/>
    </source>
</evidence>
<dbReference type="InterPro" id="IPR036186">
    <property type="entry name" value="Serpin_sf"/>
</dbReference>
<feature type="signal peptide" evidence="5">
    <location>
        <begin position="1"/>
        <end position="25"/>
    </location>
</feature>
<dbReference type="PROSITE" id="PS00284">
    <property type="entry name" value="SERPIN"/>
    <property type="match status" value="1"/>
</dbReference>
<dbReference type="Gene3D" id="3.30.497.10">
    <property type="entry name" value="Antithrombin, subunit I, domain 2"/>
    <property type="match status" value="1"/>
</dbReference>
<evidence type="ECO:0000256" key="3">
    <source>
        <dbReference type="ARBA" id="ARBA00022900"/>
    </source>
</evidence>
<dbReference type="InterPro" id="IPR042185">
    <property type="entry name" value="Serpin_sf_2"/>
</dbReference>
<dbReference type="EMBL" id="CAKKLH010000312">
    <property type="protein sequence ID" value="CAH0111241.1"/>
    <property type="molecule type" value="Genomic_DNA"/>
</dbReference>
<dbReference type="PANTHER" id="PTHR11461">
    <property type="entry name" value="SERINE PROTEASE INHIBITOR, SERPIN"/>
    <property type="match status" value="1"/>
</dbReference>
<protein>
    <recommendedName>
        <fullName evidence="6">Serpin domain-containing protein</fullName>
    </recommendedName>
</protein>
<dbReference type="InterPro" id="IPR000215">
    <property type="entry name" value="Serpin_fam"/>
</dbReference>
<comment type="caution">
    <text evidence="7">The sequence shown here is derived from an EMBL/GenBank/DDBJ whole genome shotgun (WGS) entry which is preliminary data.</text>
</comment>
<dbReference type="Proteomes" id="UP000789390">
    <property type="component" value="Unassembled WGS sequence"/>
</dbReference>
<dbReference type="OrthoDB" id="47207at2759"/>
<keyword evidence="5" id="KW-0732">Signal</keyword>
<keyword evidence="2" id="KW-0646">Protease inhibitor</keyword>
<organism evidence="7 8">
    <name type="scientific">Daphnia galeata</name>
    <dbReference type="NCBI Taxonomy" id="27404"/>
    <lineage>
        <taxon>Eukaryota</taxon>
        <taxon>Metazoa</taxon>
        <taxon>Ecdysozoa</taxon>
        <taxon>Arthropoda</taxon>
        <taxon>Crustacea</taxon>
        <taxon>Branchiopoda</taxon>
        <taxon>Diplostraca</taxon>
        <taxon>Cladocera</taxon>
        <taxon>Anomopoda</taxon>
        <taxon>Daphniidae</taxon>
        <taxon>Daphnia</taxon>
    </lineage>
</organism>
<feature type="domain" description="Serpin" evidence="6">
    <location>
        <begin position="45"/>
        <end position="416"/>
    </location>
</feature>
<dbReference type="InterPro" id="IPR023795">
    <property type="entry name" value="Serpin_CS"/>
</dbReference>
<evidence type="ECO:0000313" key="7">
    <source>
        <dbReference type="EMBL" id="CAH0111241.1"/>
    </source>
</evidence>
<gene>
    <name evidence="7" type="ORF">DGAL_LOCUS14879</name>
</gene>
<dbReference type="CDD" id="cd00172">
    <property type="entry name" value="serpin"/>
    <property type="match status" value="1"/>
</dbReference>
<evidence type="ECO:0000256" key="2">
    <source>
        <dbReference type="ARBA" id="ARBA00022690"/>
    </source>
</evidence>
<dbReference type="Gene3D" id="2.30.39.10">
    <property type="entry name" value="Alpha-1-antitrypsin, domain 1"/>
    <property type="match status" value="1"/>
</dbReference>
<proteinExistence type="inferred from homology"/>
<reference evidence="7" key="1">
    <citation type="submission" date="2021-11" db="EMBL/GenBank/DDBJ databases">
        <authorList>
            <person name="Schell T."/>
        </authorList>
    </citation>
    <scope>NUCLEOTIDE SEQUENCE</scope>
    <source>
        <strain evidence="7">M5</strain>
    </source>
</reference>
<dbReference type="InterPro" id="IPR023796">
    <property type="entry name" value="Serpin_dom"/>
</dbReference>
<evidence type="ECO:0000259" key="6">
    <source>
        <dbReference type="SMART" id="SM00093"/>
    </source>
</evidence>
<accession>A0A8J2RX24</accession>
<dbReference type="SMART" id="SM00093">
    <property type="entry name" value="SERPIN"/>
    <property type="match status" value="1"/>
</dbReference>
<name>A0A8J2RX24_9CRUS</name>
<dbReference type="AlphaFoldDB" id="A0A8J2RX24"/>
<sequence>MNPIRTAPLLYYCIFFLLVCSSGLGNSQFEWTISTVAESLHLFTNEIFRIVEHTDKTTNFVISPLSLFAALSLTSIGAKGSTLSQIQQTLRLSPNSLTRKGGMAHIIASMAAQNGEEVVIDLANFLWVPRGLAVKAEYARSVQEIFQTRVRDADFTRVEEVRHVINHRIANITRGHITDLFPKGSITKQTRLLLANAFYFKGFWVHAFNQSDTYMERFFMSNGKSIVVRMMHGSSTFQAGVLDNLGAKAILLPYQGNRYGLLCVLPDRNKELSELESDMINYGYTPTILLRKMIQRDVNITLPKFNIQFDMEMTSTLQKMGIRNLFTNEADLSGMSSSSRSAMLKVSNIYHQSNIEVNEGGTEASAASGLEITPLTGGFGKNFGPIEFRADRPFIFYLIDRENNNIPLIIGRVYNPLQSHNTNFNQHQDPVEQTMMKTERPGPVIKVRPEFQPTFNTHPLPQFIQEDDQVIYPQKPSYFNYYKSVKQTENRYSNPPLTKRLHTTPVIFQEENFDGLRWKREFDNATTVADSMPSTTATSTLKNEDVDTRLKDPLWFNKPTAPEVIIPLNTPESNRRPVDTSRPTIVRPQLISTPESVTNQPPLSSTIPPNIFFTLPTAPNPSQTVPVNQVVNNPWNPNEQNIAVAPGYAPSNNDMTFLNNRPVFISPSWYPSQTNPYFQPYPSGSGSELQGIFFPEYRFSSPN</sequence>
<dbReference type="Pfam" id="PF00079">
    <property type="entry name" value="Serpin"/>
    <property type="match status" value="1"/>
</dbReference>
<evidence type="ECO:0000256" key="1">
    <source>
        <dbReference type="ARBA" id="ARBA00009500"/>
    </source>
</evidence>
<comment type="similarity">
    <text evidence="1 4">Belongs to the serpin family.</text>
</comment>